<name>A0AA51RRF4_9GAMM</name>
<evidence type="ECO:0000313" key="2">
    <source>
        <dbReference type="Proteomes" id="UP001239782"/>
    </source>
</evidence>
<gene>
    <name evidence="1" type="ORF">Q9312_13610</name>
</gene>
<dbReference type="KEGG" id="plei:Q9312_13610"/>
<reference evidence="1 2" key="1">
    <citation type="submission" date="2023-08" db="EMBL/GenBank/DDBJ databases">
        <title>Pleionea litopenaei sp. nov., isolated from stomach of juvenile Litopenaeus vannamei.</title>
        <authorList>
            <person name="Rho A.M."/>
            <person name="Hwang C.Y."/>
        </authorList>
    </citation>
    <scope>NUCLEOTIDE SEQUENCE [LARGE SCALE GENOMIC DNA]</scope>
    <source>
        <strain evidence="1 2">HL-JVS1</strain>
    </source>
</reference>
<evidence type="ECO:0000313" key="1">
    <source>
        <dbReference type="EMBL" id="WMS86256.1"/>
    </source>
</evidence>
<protein>
    <submittedName>
        <fullName evidence="1">Uncharacterized protein</fullName>
    </submittedName>
</protein>
<dbReference type="RefSeq" id="WP_309201408.1">
    <property type="nucleotide sequence ID" value="NZ_CP133548.1"/>
</dbReference>
<keyword evidence="2" id="KW-1185">Reference proteome</keyword>
<accession>A0AA51RRF4</accession>
<dbReference type="EMBL" id="CP133548">
    <property type="protein sequence ID" value="WMS86256.1"/>
    <property type="molecule type" value="Genomic_DNA"/>
</dbReference>
<proteinExistence type="predicted"/>
<dbReference type="AlphaFoldDB" id="A0AA51RRF4"/>
<organism evidence="1 2">
    <name type="scientific">Pleionea litopenaei</name>
    <dbReference type="NCBI Taxonomy" id="3070815"/>
    <lineage>
        <taxon>Bacteria</taxon>
        <taxon>Pseudomonadati</taxon>
        <taxon>Pseudomonadota</taxon>
        <taxon>Gammaproteobacteria</taxon>
        <taxon>Oceanospirillales</taxon>
        <taxon>Pleioneaceae</taxon>
        <taxon>Pleionea</taxon>
    </lineage>
</organism>
<dbReference type="Proteomes" id="UP001239782">
    <property type="component" value="Chromosome"/>
</dbReference>
<sequence>MPITILGLGWPRIAAVRVNSTPFVQNIVKILHQNDEEKIRCIKMVHYARVIGAKDLDD</sequence>